<dbReference type="Pfam" id="PF03704">
    <property type="entry name" value="BTAD"/>
    <property type="match status" value="1"/>
</dbReference>
<proteinExistence type="inferred from homology"/>
<accession>A0ABN3PR14</accession>
<dbReference type="Gene3D" id="1.10.10.10">
    <property type="entry name" value="Winged helix-like DNA-binding domain superfamily/Winged helix DNA-binding domain"/>
    <property type="match status" value="1"/>
</dbReference>
<evidence type="ECO:0000256" key="1">
    <source>
        <dbReference type="ARBA" id="ARBA00005820"/>
    </source>
</evidence>
<evidence type="ECO:0000259" key="8">
    <source>
        <dbReference type="PROSITE" id="PS51755"/>
    </source>
</evidence>
<reference evidence="9 10" key="1">
    <citation type="journal article" date="2019" name="Int. J. Syst. Evol. Microbiol.">
        <title>The Global Catalogue of Microorganisms (GCM) 10K type strain sequencing project: providing services to taxonomists for standard genome sequencing and annotation.</title>
        <authorList>
            <consortium name="The Broad Institute Genomics Platform"/>
            <consortium name="The Broad Institute Genome Sequencing Center for Infectious Disease"/>
            <person name="Wu L."/>
            <person name="Ma J."/>
        </authorList>
    </citation>
    <scope>NUCLEOTIDE SEQUENCE [LARGE SCALE GENOMIC DNA]</scope>
    <source>
        <strain evidence="9 10">JCM 16373</strain>
    </source>
</reference>
<dbReference type="Proteomes" id="UP001501447">
    <property type="component" value="Unassembled WGS sequence"/>
</dbReference>
<evidence type="ECO:0000256" key="2">
    <source>
        <dbReference type="ARBA" id="ARBA00023012"/>
    </source>
</evidence>
<feature type="domain" description="OmpR/PhoB-type" evidence="8">
    <location>
        <begin position="1"/>
        <end position="97"/>
    </location>
</feature>
<feature type="region of interest" description="Disordered" evidence="7">
    <location>
        <begin position="78"/>
        <end position="112"/>
    </location>
</feature>
<dbReference type="InterPro" id="IPR001867">
    <property type="entry name" value="OmpR/PhoB-type_DNA-bd"/>
</dbReference>
<evidence type="ECO:0000256" key="7">
    <source>
        <dbReference type="SAM" id="MobiDB-lite"/>
    </source>
</evidence>
<comment type="caution">
    <text evidence="9">The sequence shown here is derived from an EMBL/GenBank/DDBJ whole genome shotgun (WGS) entry which is preliminary data.</text>
</comment>
<dbReference type="InterPro" id="IPR016032">
    <property type="entry name" value="Sig_transdc_resp-reg_C-effctor"/>
</dbReference>
<dbReference type="Pfam" id="PF00486">
    <property type="entry name" value="Trans_reg_C"/>
    <property type="match status" value="1"/>
</dbReference>
<dbReference type="SMART" id="SM01043">
    <property type="entry name" value="BTAD"/>
    <property type="match status" value="1"/>
</dbReference>
<keyword evidence="10" id="KW-1185">Reference proteome</keyword>
<dbReference type="SMART" id="SM00862">
    <property type="entry name" value="Trans_reg_C"/>
    <property type="match status" value="1"/>
</dbReference>
<comment type="similarity">
    <text evidence="1">Belongs to the AfsR/DnrI/RedD regulatory family.</text>
</comment>
<dbReference type="PANTHER" id="PTHR35807:SF1">
    <property type="entry name" value="TRANSCRIPTIONAL REGULATOR REDD"/>
    <property type="match status" value="1"/>
</dbReference>
<sequence length="301" mass="32411">MHIRVLGTLHAETAGVPIVPSAAKPRQILALLALHSRHIVPVPDLMEEVWGADPPRSAPTTLQTYILQLRRRLRTALSEPGSRYADRGAGSGKARGAGRDTGAGQGSGPDTDKDILVTRHGGYQLEVPESAIDALEFERLTRAGHSAFESGDMARASRLLTAALALWRGPALADLPHGKHLAIEVTRLEESRLGAVERRIAADLRLGRHREVLGELCALRGRYPLYENLHALLMVAFHQDGRSSDALIAFKRLRATLVEELGLEPSPRLDRLHQAILRGEDALSAWSDPAGAGEAAAGIAG</sequence>
<evidence type="ECO:0000313" key="9">
    <source>
        <dbReference type="EMBL" id="GAA2598482.1"/>
    </source>
</evidence>
<feature type="compositionally biased region" description="Gly residues" evidence="7">
    <location>
        <begin position="89"/>
        <end position="107"/>
    </location>
</feature>
<dbReference type="CDD" id="cd15831">
    <property type="entry name" value="BTAD"/>
    <property type="match status" value="1"/>
</dbReference>
<protein>
    <recommendedName>
        <fullName evidence="8">OmpR/PhoB-type domain-containing protein</fullName>
    </recommendedName>
</protein>
<evidence type="ECO:0000313" key="10">
    <source>
        <dbReference type="Proteomes" id="UP001501447"/>
    </source>
</evidence>
<dbReference type="PROSITE" id="PS51755">
    <property type="entry name" value="OMPR_PHOB"/>
    <property type="match status" value="1"/>
</dbReference>
<dbReference type="EMBL" id="BAAARJ010000003">
    <property type="protein sequence ID" value="GAA2598482.1"/>
    <property type="molecule type" value="Genomic_DNA"/>
</dbReference>
<dbReference type="InterPro" id="IPR051677">
    <property type="entry name" value="AfsR-DnrI-RedD_regulator"/>
</dbReference>
<dbReference type="SUPFAM" id="SSF48452">
    <property type="entry name" value="TPR-like"/>
    <property type="match status" value="1"/>
</dbReference>
<evidence type="ECO:0000256" key="5">
    <source>
        <dbReference type="ARBA" id="ARBA00023163"/>
    </source>
</evidence>
<gene>
    <name evidence="9" type="ORF">GCM10009863_09790</name>
</gene>
<dbReference type="RefSeq" id="WP_344562527.1">
    <property type="nucleotide sequence ID" value="NZ_BAAARJ010000003.1"/>
</dbReference>
<feature type="DNA-binding region" description="OmpR/PhoB-type" evidence="6">
    <location>
        <begin position="1"/>
        <end position="97"/>
    </location>
</feature>
<dbReference type="InterPro" id="IPR036388">
    <property type="entry name" value="WH-like_DNA-bd_sf"/>
</dbReference>
<keyword evidence="4 6" id="KW-0238">DNA-binding</keyword>
<evidence type="ECO:0000256" key="3">
    <source>
        <dbReference type="ARBA" id="ARBA00023015"/>
    </source>
</evidence>
<evidence type="ECO:0000256" key="4">
    <source>
        <dbReference type="ARBA" id="ARBA00023125"/>
    </source>
</evidence>
<dbReference type="PANTHER" id="PTHR35807">
    <property type="entry name" value="TRANSCRIPTIONAL REGULATOR REDD-RELATED"/>
    <property type="match status" value="1"/>
</dbReference>
<dbReference type="Gene3D" id="1.25.40.10">
    <property type="entry name" value="Tetratricopeptide repeat domain"/>
    <property type="match status" value="1"/>
</dbReference>
<keyword evidence="2" id="KW-0902">Two-component regulatory system</keyword>
<evidence type="ECO:0000256" key="6">
    <source>
        <dbReference type="PROSITE-ProRule" id="PRU01091"/>
    </source>
</evidence>
<keyword evidence="5" id="KW-0804">Transcription</keyword>
<dbReference type="InterPro" id="IPR011990">
    <property type="entry name" value="TPR-like_helical_dom_sf"/>
</dbReference>
<dbReference type="SUPFAM" id="SSF46894">
    <property type="entry name" value="C-terminal effector domain of the bipartite response regulators"/>
    <property type="match status" value="1"/>
</dbReference>
<dbReference type="InterPro" id="IPR005158">
    <property type="entry name" value="BTAD"/>
</dbReference>
<organism evidence="9 10">
    <name type="scientific">Streptomyces axinellae</name>
    <dbReference type="NCBI Taxonomy" id="552788"/>
    <lineage>
        <taxon>Bacteria</taxon>
        <taxon>Bacillati</taxon>
        <taxon>Actinomycetota</taxon>
        <taxon>Actinomycetes</taxon>
        <taxon>Kitasatosporales</taxon>
        <taxon>Streptomycetaceae</taxon>
        <taxon>Streptomyces</taxon>
    </lineage>
</organism>
<keyword evidence="3" id="KW-0805">Transcription regulation</keyword>
<name>A0ABN3PR14_9ACTN</name>